<dbReference type="PANTHER" id="PTHR16026:SF0">
    <property type="entry name" value="CARTILAGE ACIDIC PROTEIN 1"/>
    <property type="match status" value="1"/>
</dbReference>
<dbReference type="InterPro" id="IPR011990">
    <property type="entry name" value="TPR-like_helical_dom_sf"/>
</dbReference>
<dbReference type="InterPro" id="IPR028994">
    <property type="entry name" value="Integrin_alpha_N"/>
</dbReference>
<evidence type="ECO:0000259" key="2">
    <source>
        <dbReference type="Pfam" id="PF07593"/>
    </source>
</evidence>
<evidence type="ECO:0000313" key="3">
    <source>
        <dbReference type="EMBL" id="MFD2522338.1"/>
    </source>
</evidence>
<dbReference type="Pfam" id="PF13517">
    <property type="entry name" value="FG-GAP_3"/>
    <property type="match status" value="3"/>
</dbReference>
<dbReference type="Pfam" id="PF07593">
    <property type="entry name" value="UnbV_ASPIC"/>
    <property type="match status" value="1"/>
</dbReference>
<proteinExistence type="predicted"/>
<dbReference type="Gene3D" id="2.130.10.130">
    <property type="entry name" value="Integrin alpha, N-terminal"/>
    <property type="match status" value="2"/>
</dbReference>
<evidence type="ECO:0000256" key="1">
    <source>
        <dbReference type="ARBA" id="ARBA00022729"/>
    </source>
</evidence>
<dbReference type="RefSeq" id="WP_340234543.1">
    <property type="nucleotide sequence ID" value="NZ_JBBEWC010000002.1"/>
</dbReference>
<keyword evidence="1" id="KW-0732">Signal</keyword>
<protein>
    <submittedName>
        <fullName evidence="3">CRTAC1 family protein</fullName>
    </submittedName>
</protein>
<organism evidence="3 4">
    <name type="scientific">Emticicia soli</name>
    <dbReference type="NCBI Taxonomy" id="2027878"/>
    <lineage>
        <taxon>Bacteria</taxon>
        <taxon>Pseudomonadati</taxon>
        <taxon>Bacteroidota</taxon>
        <taxon>Cytophagia</taxon>
        <taxon>Cytophagales</taxon>
        <taxon>Leadbetterellaceae</taxon>
        <taxon>Emticicia</taxon>
    </lineage>
</organism>
<dbReference type="SUPFAM" id="SSF69318">
    <property type="entry name" value="Integrin alpha N-terminal domain"/>
    <property type="match status" value="1"/>
</dbReference>
<dbReference type="InterPro" id="IPR013517">
    <property type="entry name" value="FG-GAP"/>
</dbReference>
<sequence>MKILELLSQKLKYWIVLFICPIVFSCSSDNSEEMVNILGQIHKANFKKENPFYPEAELVFFDSMVAVSKNEPYKNFISEFYKANSYLKVGEEEKSVAILERLLPIAMAQFPGNVDKTLVSLGIANLRLAERQNCVNNHTTEACLIPIVNTGVHKIKTGSRRAIEVYRQILSRNSSDYEARWLLNISYMTLGEYPAMVPPEFLIPNLDKDMSDVSVKPFKDVAPLLGLSIKNKAGGEIIEDFNNDGYLDIVTSDWGLDGSMHYFKNNANNTFTDVSEKSGLSKFKGGLNIMQTDYNNDGLIDIFVLRGAWMPDPFGKQPNSLLRNNGNGTFSDVTIDAGLLSFHPSQAGAWTDFNNDGWLDLFIGNESKSLGEMHGCELYINNKNGTFTNIAAEAGCDVNTFIKGVTVSDYDNDGWQDVFLSTLQDTKVLLRNKGIQKNGKLAFEDVTHKAGLGEVFRFTFPTWFWDYDNDGWQDIFICGYQFDRSLSNSLASDLLGLPNLASKMYLFRNNHDGTFKDVSVEAGLNHSIFAMGANFGDIDNDGFLDMYLGTGNPEYQSLVPNKLYKNIDGKKFADVTVSARVGNLQKGHAVGISDLDNDGDQDIFTMIGGAYTGDAYNNSLYLNPGQNDNRWIKLKLEGKTSNRPAIGARIKVTFKENGVTRSVYQDVNSGGSFGSSSLRREIGIGQATMIDEIMITWPATNKKQIFRNIKSNQFLKITEGSNSLEEISLKTLNFEGNNKTIPICVTPVAKVI</sequence>
<comment type="caution">
    <text evidence="3">The sequence shown here is derived from an EMBL/GenBank/DDBJ whole genome shotgun (WGS) entry which is preliminary data.</text>
</comment>
<dbReference type="InterPro" id="IPR011519">
    <property type="entry name" value="UnbV_ASPIC"/>
</dbReference>
<dbReference type="SUPFAM" id="SSF48452">
    <property type="entry name" value="TPR-like"/>
    <property type="match status" value="1"/>
</dbReference>
<keyword evidence="4" id="KW-1185">Reference proteome</keyword>
<accession>A0ABW5J964</accession>
<dbReference type="PANTHER" id="PTHR16026">
    <property type="entry name" value="CARTILAGE ACIDIC PROTEIN 1"/>
    <property type="match status" value="1"/>
</dbReference>
<dbReference type="EMBL" id="JBHULC010000018">
    <property type="protein sequence ID" value="MFD2522338.1"/>
    <property type="molecule type" value="Genomic_DNA"/>
</dbReference>
<reference evidence="4" key="1">
    <citation type="journal article" date="2019" name="Int. J. Syst. Evol. Microbiol.">
        <title>The Global Catalogue of Microorganisms (GCM) 10K type strain sequencing project: providing services to taxonomists for standard genome sequencing and annotation.</title>
        <authorList>
            <consortium name="The Broad Institute Genomics Platform"/>
            <consortium name="The Broad Institute Genome Sequencing Center for Infectious Disease"/>
            <person name="Wu L."/>
            <person name="Ma J."/>
        </authorList>
    </citation>
    <scope>NUCLEOTIDE SEQUENCE [LARGE SCALE GENOMIC DNA]</scope>
    <source>
        <strain evidence="4">KCTC 52344</strain>
    </source>
</reference>
<evidence type="ECO:0000313" key="4">
    <source>
        <dbReference type="Proteomes" id="UP001597510"/>
    </source>
</evidence>
<name>A0ABW5J964_9BACT</name>
<dbReference type="PROSITE" id="PS51257">
    <property type="entry name" value="PROKAR_LIPOPROTEIN"/>
    <property type="match status" value="1"/>
</dbReference>
<feature type="domain" description="ASPIC/UnbV" evidence="2">
    <location>
        <begin position="645"/>
        <end position="715"/>
    </location>
</feature>
<gene>
    <name evidence="3" type="ORF">ACFSR2_15685</name>
</gene>
<dbReference type="InterPro" id="IPR027039">
    <property type="entry name" value="Crtac1"/>
</dbReference>
<dbReference type="Proteomes" id="UP001597510">
    <property type="component" value="Unassembled WGS sequence"/>
</dbReference>